<proteinExistence type="predicted"/>
<gene>
    <name evidence="3" type="ORF">GCM10008106_34340</name>
</gene>
<organism evidence="3 4">
    <name type="scientific">Mongoliitalea lutea</name>
    <dbReference type="NCBI Taxonomy" id="849756"/>
    <lineage>
        <taxon>Bacteria</taxon>
        <taxon>Pseudomonadati</taxon>
        <taxon>Bacteroidota</taxon>
        <taxon>Cytophagia</taxon>
        <taxon>Cytophagales</taxon>
        <taxon>Cyclobacteriaceae</taxon>
        <taxon>Mongoliitalea</taxon>
    </lineage>
</organism>
<keyword evidence="1" id="KW-0732">Signal</keyword>
<dbReference type="PROSITE" id="PS51352">
    <property type="entry name" value="THIOREDOXIN_2"/>
    <property type="match status" value="1"/>
</dbReference>
<dbReference type="InterPro" id="IPR013766">
    <property type="entry name" value="Thioredoxin_domain"/>
</dbReference>
<evidence type="ECO:0000313" key="4">
    <source>
        <dbReference type="Proteomes" id="UP000642809"/>
    </source>
</evidence>
<name>A0A8J3D1X5_9BACT</name>
<dbReference type="EMBL" id="BMYF01000026">
    <property type="protein sequence ID" value="GHB50702.1"/>
    <property type="molecule type" value="Genomic_DNA"/>
</dbReference>
<accession>A0A8J3D1X5</accession>
<dbReference type="PANTHER" id="PTHR43640:SF1">
    <property type="entry name" value="THIOREDOXIN-DEPENDENT PEROXIREDOXIN"/>
    <property type="match status" value="1"/>
</dbReference>
<sequence length="195" mass="21848">MKRYLVIVTLFLLALTTAKAQRVDDFTLINAVDGQEYTLEQFNKQTALVLVFTGLNCPFSRLYEDRLIALHNTFSAQNISFVLINPLVGFDEEESEEKIKQRVESKGMKFPFLMDVSQEVSRSFEITKLPEVVVITFSPTGASIAYRGAIDNNPQVAANANLKYLENALTSITNRRNPSPASSRPVGCNVRYVGF</sequence>
<protein>
    <recommendedName>
        <fullName evidence="2">Thioredoxin domain-containing protein</fullName>
    </recommendedName>
</protein>
<feature type="domain" description="Thioredoxin" evidence="2">
    <location>
        <begin position="17"/>
        <end position="170"/>
    </location>
</feature>
<dbReference type="InterPro" id="IPR047262">
    <property type="entry name" value="PRX-like1"/>
</dbReference>
<dbReference type="Gene3D" id="3.40.30.10">
    <property type="entry name" value="Glutaredoxin"/>
    <property type="match status" value="1"/>
</dbReference>
<feature type="chain" id="PRO_5035260804" description="Thioredoxin domain-containing protein" evidence="1">
    <location>
        <begin position="21"/>
        <end position="195"/>
    </location>
</feature>
<reference evidence="3" key="1">
    <citation type="journal article" date="2014" name="Int. J. Syst. Evol. Microbiol.">
        <title>Complete genome sequence of Corynebacterium casei LMG S-19264T (=DSM 44701T), isolated from a smear-ripened cheese.</title>
        <authorList>
            <consortium name="US DOE Joint Genome Institute (JGI-PGF)"/>
            <person name="Walter F."/>
            <person name="Albersmeier A."/>
            <person name="Kalinowski J."/>
            <person name="Ruckert C."/>
        </authorList>
    </citation>
    <scope>NUCLEOTIDE SEQUENCE</scope>
    <source>
        <strain evidence="3">KCTC 23224</strain>
    </source>
</reference>
<feature type="signal peptide" evidence="1">
    <location>
        <begin position="1"/>
        <end position="20"/>
    </location>
</feature>
<evidence type="ECO:0000256" key="1">
    <source>
        <dbReference type="SAM" id="SignalP"/>
    </source>
</evidence>
<dbReference type="Pfam" id="PF00578">
    <property type="entry name" value="AhpC-TSA"/>
    <property type="match status" value="1"/>
</dbReference>
<dbReference type="InterPro" id="IPR036249">
    <property type="entry name" value="Thioredoxin-like_sf"/>
</dbReference>
<dbReference type="AlphaFoldDB" id="A0A8J3D1X5"/>
<dbReference type="InterPro" id="IPR000866">
    <property type="entry name" value="AhpC/TSA"/>
</dbReference>
<dbReference type="RefSeq" id="WP_189585761.1">
    <property type="nucleotide sequence ID" value="NZ_BMYF01000026.1"/>
</dbReference>
<reference evidence="3" key="2">
    <citation type="submission" date="2020-09" db="EMBL/GenBank/DDBJ databases">
        <authorList>
            <person name="Sun Q."/>
            <person name="Kim S."/>
        </authorList>
    </citation>
    <scope>NUCLEOTIDE SEQUENCE</scope>
    <source>
        <strain evidence="3">KCTC 23224</strain>
    </source>
</reference>
<dbReference type="Proteomes" id="UP000642809">
    <property type="component" value="Unassembled WGS sequence"/>
</dbReference>
<keyword evidence="4" id="KW-1185">Reference proteome</keyword>
<dbReference type="PANTHER" id="PTHR43640">
    <property type="entry name" value="OS07G0260300 PROTEIN"/>
    <property type="match status" value="1"/>
</dbReference>
<dbReference type="GO" id="GO:0016209">
    <property type="term" value="F:antioxidant activity"/>
    <property type="evidence" value="ECO:0007669"/>
    <property type="project" value="InterPro"/>
</dbReference>
<dbReference type="SUPFAM" id="SSF52833">
    <property type="entry name" value="Thioredoxin-like"/>
    <property type="match status" value="1"/>
</dbReference>
<comment type="caution">
    <text evidence="3">The sequence shown here is derived from an EMBL/GenBank/DDBJ whole genome shotgun (WGS) entry which is preliminary data.</text>
</comment>
<dbReference type="GO" id="GO:0016491">
    <property type="term" value="F:oxidoreductase activity"/>
    <property type="evidence" value="ECO:0007669"/>
    <property type="project" value="InterPro"/>
</dbReference>
<evidence type="ECO:0000259" key="2">
    <source>
        <dbReference type="PROSITE" id="PS51352"/>
    </source>
</evidence>
<evidence type="ECO:0000313" key="3">
    <source>
        <dbReference type="EMBL" id="GHB50702.1"/>
    </source>
</evidence>